<organism evidence="1 2">
    <name type="scientific">Pseudomonas vanderleydeniana</name>
    <dbReference type="NCBI Taxonomy" id="2745495"/>
    <lineage>
        <taxon>Bacteria</taxon>
        <taxon>Pseudomonadati</taxon>
        <taxon>Pseudomonadota</taxon>
        <taxon>Gammaproteobacteria</taxon>
        <taxon>Pseudomonadales</taxon>
        <taxon>Pseudomonadaceae</taxon>
        <taxon>Pseudomonas</taxon>
    </lineage>
</organism>
<keyword evidence="2" id="KW-1185">Reference proteome</keyword>
<accession>A0A9E6PHJ6</accession>
<sequence length="354" mass="39237">MKTLSEQLRVSIEDASTAGILKSMPAAVAEKDQHITDALHALSQIQVTHVARQLNRKKGDTKPAEVNVATRMVFAGGTCLSKAYGLIERMSEDIDIKIELLSPPEGYAFAKDLGDRGRLKTLHAEVERALSGLGFHWVAEDGNPTCRDSSRYYCLWVSYDAHFHDVAGALRPQLKIELVHRPPMIPSQTQNLGYMLEKLSGSNEPFLFPMECITIAETLAEKVLSLLRRCASSWSGRQPGAFDTALVRHVYDVWRIATSHPEALEPATRVFASSVAKDVREFGRQHPEFEADPFGVLQQTLEVAATHDGLKANFEQRLMPLLYAHERPDYDTCFATFANVARHLLDHGAASSGA</sequence>
<dbReference type="Proteomes" id="UP000634530">
    <property type="component" value="Chromosome"/>
</dbReference>
<dbReference type="InterPro" id="IPR014942">
    <property type="entry name" value="AbiEii"/>
</dbReference>
<proteinExistence type="predicted"/>
<evidence type="ECO:0000313" key="1">
    <source>
        <dbReference type="EMBL" id="QXI26350.1"/>
    </source>
</evidence>
<dbReference type="Gene3D" id="3.10.450.620">
    <property type="entry name" value="JHP933, nucleotidyltransferase-like core domain"/>
    <property type="match status" value="1"/>
</dbReference>
<dbReference type="AlphaFoldDB" id="A0A9E6PHJ6"/>
<gene>
    <name evidence="1" type="ORF">HU752_020670</name>
</gene>
<reference evidence="1 2" key="1">
    <citation type="journal article" date="2020" name="Microorganisms">
        <title>Reliable Identification of Environmental Pseudomonas Isolates Using the rpoD Gene.</title>
        <authorList>
            <consortium name="The Broad Institute Genome Sequencing Platform"/>
            <person name="Girard L."/>
            <person name="Lood C."/>
            <person name="Rokni-Zadeh H."/>
            <person name="van Noort V."/>
            <person name="Lavigne R."/>
            <person name="De Mot R."/>
        </authorList>
    </citation>
    <scope>NUCLEOTIDE SEQUENCE [LARGE SCALE GENOMIC DNA]</scope>
    <source>
        <strain evidence="1 2">RW8P3</strain>
    </source>
</reference>
<keyword evidence="1" id="KW-0808">Transferase</keyword>
<dbReference type="EMBL" id="CP077093">
    <property type="protein sequence ID" value="QXI26350.1"/>
    <property type="molecule type" value="Genomic_DNA"/>
</dbReference>
<dbReference type="GO" id="GO:0016740">
    <property type="term" value="F:transferase activity"/>
    <property type="evidence" value="ECO:0007669"/>
    <property type="project" value="UniProtKB-KW"/>
</dbReference>
<reference evidence="1 2" key="2">
    <citation type="journal article" date="2021" name="Microorganisms">
        <title>The Ever-Expanding Pseudomonas Genus: Description of 43 New Species and Partition of the Pseudomonas putida Group.</title>
        <authorList>
            <person name="Girard L."/>
            <person name="Lood C."/>
            <person name="Hofte M."/>
            <person name="Vandamme P."/>
            <person name="Rokni-Zadeh H."/>
            <person name="van Noort V."/>
            <person name="Lavigne R."/>
            <person name="De Mot R."/>
        </authorList>
    </citation>
    <scope>NUCLEOTIDE SEQUENCE [LARGE SCALE GENOMIC DNA]</scope>
    <source>
        <strain evidence="1 2">RW8P3</strain>
    </source>
</reference>
<dbReference type="KEGG" id="pvw:HU752_020670"/>
<dbReference type="Pfam" id="PF08843">
    <property type="entry name" value="AbiEii"/>
    <property type="match status" value="1"/>
</dbReference>
<protein>
    <submittedName>
        <fullName evidence="1">Nucleotidyl transferase AbiEii/AbiGii toxin family protein</fullName>
    </submittedName>
</protein>
<name>A0A9E6PHJ6_9PSED</name>
<evidence type="ECO:0000313" key="2">
    <source>
        <dbReference type="Proteomes" id="UP000634530"/>
    </source>
</evidence>
<dbReference type="RefSeq" id="WP_186675946.1">
    <property type="nucleotide sequence ID" value="NZ_CP077093.1"/>
</dbReference>